<dbReference type="RefSeq" id="WP_263332076.1">
    <property type="nucleotide sequence ID" value="NZ_JAOVQO010000001.1"/>
</dbReference>
<comment type="caution">
    <text evidence="2">The sequence shown here is derived from an EMBL/GenBank/DDBJ whole genome shotgun (WGS) entry which is preliminary data.</text>
</comment>
<evidence type="ECO:0000256" key="1">
    <source>
        <dbReference type="SAM" id="SignalP"/>
    </source>
</evidence>
<proteinExistence type="predicted"/>
<feature type="chain" id="PRO_5046192123" evidence="1">
    <location>
        <begin position="19"/>
        <end position="41"/>
    </location>
</feature>
<evidence type="ECO:0000313" key="2">
    <source>
        <dbReference type="EMBL" id="MCU9846463.1"/>
    </source>
</evidence>
<dbReference type="EMBL" id="JAOVQO010000001">
    <property type="protein sequence ID" value="MCU9846463.1"/>
    <property type="molecule type" value="Genomic_DNA"/>
</dbReference>
<dbReference type="Proteomes" id="UP001209535">
    <property type="component" value="Unassembled WGS sequence"/>
</dbReference>
<accession>A0ABT2WXQ9</accession>
<keyword evidence="1" id="KW-0732">Signal</keyword>
<reference evidence="2 3" key="1">
    <citation type="submission" date="2022-10" db="EMBL/GenBank/DDBJ databases">
        <title>Defluviimonas sp. nov., isolated from ocean surface sediments.</title>
        <authorList>
            <person name="He W."/>
            <person name="Wang L."/>
            <person name="Zhang D.-F."/>
        </authorList>
    </citation>
    <scope>NUCLEOTIDE SEQUENCE [LARGE SCALE GENOMIC DNA]</scope>
    <source>
        <strain evidence="2 3">WL0024</strain>
    </source>
</reference>
<name>A0ABT2WXQ9_9RHOB</name>
<gene>
    <name evidence="2" type="ORF">OEZ60_00400</name>
</gene>
<protein>
    <submittedName>
        <fullName evidence="2">Uncharacterized protein</fullName>
    </submittedName>
</protein>
<feature type="signal peptide" evidence="1">
    <location>
        <begin position="1"/>
        <end position="18"/>
    </location>
</feature>
<sequence length="41" mass="4282">MKVMLLAFLSAAAIAVLADFALDRAGFSAREVTSGPSVRLD</sequence>
<evidence type="ECO:0000313" key="3">
    <source>
        <dbReference type="Proteomes" id="UP001209535"/>
    </source>
</evidence>
<keyword evidence="3" id="KW-1185">Reference proteome</keyword>
<organism evidence="2 3">
    <name type="scientific">Albidovulum salinarum</name>
    <dbReference type="NCBI Taxonomy" id="2984153"/>
    <lineage>
        <taxon>Bacteria</taxon>
        <taxon>Pseudomonadati</taxon>
        <taxon>Pseudomonadota</taxon>
        <taxon>Alphaproteobacteria</taxon>
        <taxon>Rhodobacterales</taxon>
        <taxon>Paracoccaceae</taxon>
        <taxon>Albidovulum</taxon>
    </lineage>
</organism>